<feature type="compositionally biased region" description="Basic and acidic residues" evidence="7">
    <location>
        <begin position="402"/>
        <end position="412"/>
    </location>
</feature>
<reference evidence="9" key="3">
    <citation type="submission" date="2025-09" db="UniProtKB">
        <authorList>
            <consortium name="Ensembl"/>
        </authorList>
    </citation>
    <scope>IDENTIFICATION</scope>
    <source>
        <strain evidence="9">Thoroughbred</strain>
    </source>
</reference>
<evidence type="ECO:0000256" key="1">
    <source>
        <dbReference type="ARBA" id="ARBA00004141"/>
    </source>
</evidence>
<feature type="transmembrane region" description="Helical" evidence="8">
    <location>
        <begin position="269"/>
        <end position="286"/>
    </location>
</feature>
<feature type="transmembrane region" description="Helical" evidence="8">
    <location>
        <begin position="172"/>
        <end position="191"/>
    </location>
</feature>
<dbReference type="Ensembl" id="ENSECAT00000068423.2">
    <property type="protein sequence ID" value="ENSECAP00000054372.2"/>
    <property type="gene ID" value="ENSECAG00000017703.4"/>
</dbReference>
<feature type="transmembrane region" description="Helical" evidence="8">
    <location>
        <begin position="314"/>
        <end position="334"/>
    </location>
</feature>
<dbReference type="Pfam" id="PF06027">
    <property type="entry name" value="SLC35F"/>
    <property type="match status" value="1"/>
</dbReference>
<sequence>MGRSGPVTCRCHPGSLCVRLQPCRVRAPWVGQGQQPGQRPPRGAERAARGGAGSGHVTSGPEALASETPGDRVVSSSVERARRSRGSLQLRVPRVHRHGLDQVPAVPGRAHARHRLHQHALGKVGRQLRGPGLWREQGTQLPASLPPALCDMTGTSIMYVALNMTSASSFQMLRGAVIIFTGLFSVAFLGRRLALSQWLGILVTIAGLVVVGLADLLSKHDDQHKLSEVITGDLLIIMAQIIISIQMVLEEKFVYKHNVHPLRAVGTEGLFGLVILSLLLVPMYYIPAGSFSGNPRGVLEDALDAFCQVGRQPLIALALLGNISSIAFFNFAGISVTKELSATTRMVLDSLRTVVIWALSLALGWEAFHPLQILGFLILLLGTALYNGLHRPLLTRLSRGRPPAEEGEHERLLGGSRTAINDAS</sequence>
<evidence type="ECO:0000256" key="3">
    <source>
        <dbReference type="ARBA" id="ARBA00022448"/>
    </source>
</evidence>
<evidence type="ECO:0000256" key="4">
    <source>
        <dbReference type="ARBA" id="ARBA00022692"/>
    </source>
</evidence>
<keyword evidence="3" id="KW-0813">Transport</keyword>
<dbReference type="SUPFAM" id="SSF103481">
    <property type="entry name" value="Multidrug resistance efflux transporter EmrE"/>
    <property type="match status" value="1"/>
</dbReference>
<keyword evidence="4 8" id="KW-0812">Transmembrane</keyword>
<dbReference type="STRING" id="9796.ENSECAP00000054372"/>
<keyword evidence="10" id="KW-1185">Reference proteome</keyword>
<protein>
    <submittedName>
        <fullName evidence="9">Solute carrier family 35 member F6</fullName>
    </submittedName>
</protein>
<comment type="subcellular location">
    <subcellularLocation>
        <location evidence="1">Membrane</location>
        <topology evidence="1">Multi-pass membrane protein</topology>
    </subcellularLocation>
</comment>
<dbReference type="PaxDb" id="9796-ENSECAP00000054372"/>
<dbReference type="AlphaFoldDB" id="A0A5F5Q331"/>
<reference evidence="9" key="2">
    <citation type="submission" date="2025-08" db="UniProtKB">
        <authorList>
            <consortium name="Ensembl"/>
        </authorList>
    </citation>
    <scope>IDENTIFICATION</scope>
    <source>
        <strain evidence="9">Thoroughbred</strain>
    </source>
</reference>
<feature type="transmembrane region" description="Helical" evidence="8">
    <location>
        <begin position="229"/>
        <end position="249"/>
    </location>
</feature>
<dbReference type="Bgee" id="ENSECAG00000017703">
    <property type="expression patterns" value="Expressed in chorionic villus and 23 other cell types or tissues"/>
</dbReference>
<evidence type="ECO:0000313" key="9">
    <source>
        <dbReference type="Ensembl" id="ENSECAP00000054372.2"/>
    </source>
</evidence>
<gene>
    <name evidence="9 11" type="primary">SLC35F6</name>
</gene>
<dbReference type="InParanoid" id="A0A5F5Q331"/>
<feature type="transmembrane region" description="Helical" evidence="8">
    <location>
        <begin position="371"/>
        <end position="389"/>
    </location>
</feature>
<feature type="transmembrane region" description="Helical" evidence="8">
    <location>
        <begin position="198"/>
        <end position="217"/>
    </location>
</feature>
<reference evidence="9 10" key="1">
    <citation type="journal article" date="2009" name="Science">
        <title>Genome sequence, comparative analysis, and population genetics of the domestic horse.</title>
        <authorList>
            <consortium name="Broad Institute Genome Sequencing Platform"/>
            <consortium name="Broad Institute Whole Genome Assembly Team"/>
            <person name="Wade C.M."/>
            <person name="Giulotto E."/>
            <person name="Sigurdsson S."/>
            <person name="Zoli M."/>
            <person name="Gnerre S."/>
            <person name="Imsland F."/>
            <person name="Lear T.L."/>
            <person name="Adelson D.L."/>
            <person name="Bailey E."/>
            <person name="Bellone R.R."/>
            <person name="Bloecker H."/>
            <person name="Distl O."/>
            <person name="Edgar R.C."/>
            <person name="Garber M."/>
            <person name="Leeb T."/>
            <person name="Mauceli E."/>
            <person name="MacLeod J.N."/>
            <person name="Penedo M.C.T."/>
            <person name="Raison J.M."/>
            <person name="Sharpe T."/>
            <person name="Vogel J."/>
            <person name="Andersson L."/>
            <person name="Antczak D.F."/>
            <person name="Biagi T."/>
            <person name="Binns M.M."/>
            <person name="Chowdhary B.P."/>
            <person name="Coleman S.J."/>
            <person name="Della Valle G."/>
            <person name="Fryc S."/>
            <person name="Guerin G."/>
            <person name="Hasegawa T."/>
            <person name="Hill E.W."/>
            <person name="Jurka J."/>
            <person name="Kiialainen A."/>
            <person name="Lindgren G."/>
            <person name="Liu J."/>
            <person name="Magnani E."/>
            <person name="Mickelson J.R."/>
            <person name="Murray J."/>
            <person name="Nergadze S.G."/>
            <person name="Onofrio R."/>
            <person name="Pedroni S."/>
            <person name="Piras M.F."/>
            <person name="Raudsepp T."/>
            <person name="Rocchi M."/>
            <person name="Roeed K.H."/>
            <person name="Ryder O.A."/>
            <person name="Searle S."/>
            <person name="Skow L."/>
            <person name="Swinburne J.E."/>
            <person name="Syvaenen A.C."/>
            <person name="Tozaki T."/>
            <person name="Valberg S.J."/>
            <person name="Vaudin M."/>
            <person name="White J.R."/>
            <person name="Zody M.C."/>
            <person name="Lander E.S."/>
            <person name="Lindblad-Toh K."/>
        </authorList>
    </citation>
    <scope>NUCLEOTIDE SEQUENCE [LARGE SCALE GENOMIC DNA]</scope>
    <source>
        <strain evidence="9 10">Thoroughbred</strain>
    </source>
</reference>
<keyword evidence="6 8" id="KW-0472">Membrane</keyword>
<dbReference type="GO" id="GO:0016020">
    <property type="term" value="C:membrane"/>
    <property type="evidence" value="ECO:0007669"/>
    <property type="project" value="UniProtKB-SubCell"/>
</dbReference>
<dbReference type="GO" id="GO:0022857">
    <property type="term" value="F:transmembrane transporter activity"/>
    <property type="evidence" value="ECO:0007669"/>
    <property type="project" value="InterPro"/>
</dbReference>
<evidence type="ECO:0000313" key="11">
    <source>
        <dbReference type="VGNC" id="VGNC:23177"/>
    </source>
</evidence>
<dbReference type="InterPro" id="IPR037185">
    <property type="entry name" value="EmrE-like"/>
</dbReference>
<evidence type="ECO:0000256" key="2">
    <source>
        <dbReference type="ARBA" id="ARBA00007863"/>
    </source>
</evidence>
<dbReference type="GeneTree" id="ENSGT00390000017237"/>
<feature type="region of interest" description="Disordered" evidence="7">
    <location>
        <begin position="400"/>
        <end position="424"/>
    </location>
</feature>
<name>A0A5F5Q331_HORSE</name>
<evidence type="ECO:0000313" key="10">
    <source>
        <dbReference type="Proteomes" id="UP000002281"/>
    </source>
</evidence>
<dbReference type="FunCoup" id="A0A5F5Q331">
    <property type="interactions" value="1414"/>
</dbReference>
<evidence type="ECO:0000256" key="7">
    <source>
        <dbReference type="SAM" id="MobiDB-lite"/>
    </source>
</evidence>
<evidence type="ECO:0000256" key="6">
    <source>
        <dbReference type="ARBA" id="ARBA00023136"/>
    </source>
</evidence>
<evidence type="ECO:0000256" key="5">
    <source>
        <dbReference type="ARBA" id="ARBA00022989"/>
    </source>
</evidence>
<dbReference type="InterPro" id="IPR009262">
    <property type="entry name" value="SLC35_F1/F2/F6"/>
</dbReference>
<feature type="compositionally biased region" description="Low complexity" evidence="7">
    <location>
        <begin position="31"/>
        <end position="41"/>
    </location>
</feature>
<comment type="similarity">
    <text evidence="2">Belongs to the SLC35F solute transporter family.</text>
</comment>
<organism evidence="9 10">
    <name type="scientific">Equus caballus</name>
    <name type="common">Horse</name>
    <dbReference type="NCBI Taxonomy" id="9796"/>
    <lineage>
        <taxon>Eukaryota</taxon>
        <taxon>Metazoa</taxon>
        <taxon>Chordata</taxon>
        <taxon>Craniata</taxon>
        <taxon>Vertebrata</taxon>
        <taxon>Euteleostomi</taxon>
        <taxon>Mammalia</taxon>
        <taxon>Eutheria</taxon>
        <taxon>Laurasiatheria</taxon>
        <taxon>Perissodactyla</taxon>
        <taxon>Equidae</taxon>
        <taxon>Equus</taxon>
    </lineage>
</organism>
<dbReference type="Proteomes" id="UP000002281">
    <property type="component" value="Chromosome 15"/>
</dbReference>
<feature type="region of interest" description="Disordered" evidence="7">
    <location>
        <begin position="29"/>
        <end position="88"/>
    </location>
</feature>
<proteinExistence type="inferred from homology"/>
<dbReference type="PANTHER" id="PTHR13146">
    <property type="match status" value="1"/>
</dbReference>
<keyword evidence="5 8" id="KW-1133">Transmembrane helix</keyword>
<accession>A0A5F5Q331</accession>
<dbReference type="PANTHER" id="PTHR13146:SF0">
    <property type="entry name" value="SOLUTE CARRIER FAMILY 35 MEMBER F6"/>
    <property type="match status" value="1"/>
</dbReference>
<dbReference type="VGNC" id="VGNC:23177">
    <property type="gene designation" value="SLC35F6"/>
</dbReference>
<dbReference type="Gene3D" id="1.10.3730.20">
    <property type="match status" value="1"/>
</dbReference>
<evidence type="ECO:0000256" key="8">
    <source>
        <dbReference type="SAM" id="Phobius"/>
    </source>
</evidence>